<accession>A0AAI9TDY0</accession>
<keyword evidence="3" id="KW-1185">Reference proteome</keyword>
<name>A0AAI9TDY0_PENTH</name>
<dbReference type="Proteomes" id="UP001227192">
    <property type="component" value="Unassembled WGS sequence"/>
</dbReference>
<reference evidence="2" key="1">
    <citation type="submission" date="2015-06" db="EMBL/GenBank/DDBJ databases">
        <authorList>
            <person name="Nguyen H."/>
        </authorList>
    </citation>
    <scope>NUCLEOTIDE SEQUENCE</scope>
    <source>
        <strain evidence="2">DAOM 180753</strain>
    </source>
</reference>
<evidence type="ECO:0000313" key="3">
    <source>
        <dbReference type="Proteomes" id="UP001227192"/>
    </source>
</evidence>
<gene>
    <name evidence="2" type="ORF">VN97_g8058</name>
</gene>
<sequence>MSARYDFRRSTRVKRLPPHNHRGSPQDPTPRIKLKMDELDLDKTYATSVPPKRQRPKKNRPWAKRTGTDPITDPAELPRGWHMNEDDLELNDIDGQIERCHERIAENIMPHVFQQRLQTYTAAKAKKQEMRFPGSEALSWETVQRVYELQMMKTDLESTTDDDEQLPNIEALLEAYKSGELDWNTGLVTYWLKGAQVSQPRPFDWDEFEAINSHHEGYKGFWVEGVIGFLNFSTATS</sequence>
<evidence type="ECO:0000256" key="1">
    <source>
        <dbReference type="SAM" id="MobiDB-lite"/>
    </source>
</evidence>
<dbReference type="AlphaFoldDB" id="A0AAI9TDY0"/>
<comment type="caution">
    <text evidence="2">The sequence shown here is derived from an EMBL/GenBank/DDBJ whole genome shotgun (WGS) entry which is preliminary data.</text>
</comment>
<evidence type="ECO:0000313" key="2">
    <source>
        <dbReference type="EMBL" id="KAJ9485297.1"/>
    </source>
</evidence>
<feature type="compositionally biased region" description="Basic residues" evidence="1">
    <location>
        <begin position="52"/>
        <end position="63"/>
    </location>
</feature>
<organism evidence="2 3">
    <name type="scientific">Penicillium thymicola</name>
    <dbReference type="NCBI Taxonomy" id="293382"/>
    <lineage>
        <taxon>Eukaryota</taxon>
        <taxon>Fungi</taxon>
        <taxon>Dikarya</taxon>
        <taxon>Ascomycota</taxon>
        <taxon>Pezizomycotina</taxon>
        <taxon>Eurotiomycetes</taxon>
        <taxon>Eurotiomycetidae</taxon>
        <taxon>Eurotiales</taxon>
        <taxon>Aspergillaceae</taxon>
        <taxon>Penicillium</taxon>
    </lineage>
</organism>
<dbReference type="EMBL" id="LACB01000274">
    <property type="protein sequence ID" value="KAJ9485297.1"/>
    <property type="molecule type" value="Genomic_DNA"/>
</dbReference>
<feature type="region of interest" description="Disordered" evidence="1">
    <location>
        <begin position="1"/>
        <end position="81"/>
    </location>
</feature>
<proteinExistence type="predicted"/>
<reference evidence="2" key="2">
    <citation type="journal article" date="2016" name="Fungal Biol.">
        <title>Ochratoxin A production by Penicillium thymicola.</title>
        <authorList>
            <person name="Nguyen H.D.T."/>
            <person name="McMullin D.R."/>
            <person name="Ponomareva E."/>
            <person name="Riley R."/>
            <person name="Pomraning K.R."/>
            <person name="Baker S.E."/>
            <person name="Seifert K.A."/>
        </authorList>
    </citation>
    <scope>NUCLEOTIDE SEQUENCE</scope>
    <source>
        <strain evidence="2">DAOM 180753</strain>
    </source>
</reference>
<feature type="compositionally biased region" description="Basic residues" evidence="1">
    <location>
        <begin position="10"/>
        <end position="22"/>
    </location>
</feature>
<protein>
    <submittedName>
        <fullName evidence="2">Uncharacterized protein</fullName>
    </submittedName>
</protein>
<feature type="compositionally biased region" description="Basic and acidic residues" evidence="1">
    <location>
        <begin position="34"/>
        <end position="43"/>
    </location>
</feature>